<dbReference type="RefSeq" id="WP_180550354.1">
    <property type="nucleotide sequence ID" value="NZ_JACCKX010000001.1"/>
</dbReference>
<sequence length="49" mass="5674">MGPGHGARQRAARRRLQAMVAGGLPLRAWAEREKVRKFTVVEYELRLRQ</sequence>
<organism evidence="1 2">
    <name type="scientific">Ottowia beijingensis</name>
    <dbReference type="NCBI Taxonomy" id="1207057"/>
    <lineage>
        <taxon>Bacteria</taxon>
        <taxon>Pseudomonadati</taxon>
        <taxon>Pseudomonadota</taxon>
        <taxon>Betaproteobacteria</taxon>
        <taxon>Burkholderiales</taxon>
        <taxon>Comamonadaceae</taxon>
        <taxon>Ottowia</taxon>
    </lineage>
</organism>
<dbReference type="Proteomes" id="UP000589716">
    <property type="component" value="Unassembled WGS sequence"/>
</dbReference>
<accession>A0A853ISL0</accession>
<protein>
    <submittedName>
        <fullName evidence="1">Uncharacterized protein</fullName>
    </submittedName>
</protein>
<keyword evidence="2" id="KW-1185">Reference proteome</keyword>
<gene>
    <name evidence="1" type="ORF">H0I39_09720</name>
</gene>
<evidence type="ECO:0000313" key="2">
    <source>
        <dbReference type="Proteomes" id="UP000589716"/>
    </source>
</evidence>
<dbReference type="AlphaFoldDB" id="A0A853ISL0"/>
<proteinExistence type="predicted"/>
<comment type="caution">
    <text evidence="1">The sequence shown here is derived from an EMBL/GenBank/DDBJ whole genome shotgun (WGS) entry which is preliminary data.</text>
</comment>
<reference evidence="1 2" key="1">
    <citation type="submission" date="2020-07" db="EMBL/GenBank/DDBJ databases">
        <authorList>
            <person name="Maaloum M."/>
        </authorList>
    </citation>
    <scope>NUCLEOTIDE SEQUENCE [LARGE SCALE GENOMIC DNA]</scope>
    <source>
        <strain evidence="1 2">GCS-AN-3</strain>
    </source>
</reference>
<dbReference type="EMBL" id="JACCKX010000001">
    <property type="protein sequence ID" value="NZA01965.1"/>
    <property type="molecule type" value="Genomic_DNA"/>
</dbReference>
<name>A0A853ISL0_9BURK</name>
<evidence type="ECO:0000313" key="1">
    <source>
        <dbReference type="EMBL" id="NZA01965.1"/>
    </source>
</evidence>